<dbReference type="SMART" id="SM01328">
    <property type="entry name" value="zf-3CxxC"/>
    <property type="match status" value="1"/>
</dbReference>
<keyword evidence="1" id="KW-0479">Metal-binding</keyword>
<sequence length="152" mass="17922">MAFLLYRTTKPLTTRRLGSRLPPQFHEEDDYNSPASEMRTNELVRHMTKLKVGDEKKRYGYFKCPSCHKRWESARTWCVYKGKRDGKKVFKPTSKQACKECKIMTLPEETKPLRRPESGEVRHVDPRRAHKRELCSRCRDGLPCSDEDSDED</sequence>
<evidence type="ECO:0000313" key="6">
    <source>
        <dbReference type="Proteomes" id="UP000593567"/>
    </source>
</evidence>
<dbReference type="InterPro" id="IPR027377">
    <property type="entry name" value="ZAR1/RTP1-5-like_Znf-3CxxC"/>
</dbReference>
<evidence type="ECO:0000256" key="2">
    <source>
        <dbReference type="ARBA" id="ARBA00022771"/>
    </source>
</evidence>
<accession>A0A7J7JLV6</accession>
<name>A0A7J7JLV6_BUGNE</name>
<keyword evidence="6" id="KW-1185">Reference proteome</keyword>
<evidence type="ECO:0000259" key="4">
    <source>
        <dbReference type="SMART" id="SM01328"/>
    </source>
</evidence>
<dbReference type="Pfam" id="PF13695">
    <property type="entry name" value="Zn_ribbon_3CxxC"/>
    <property type="match status" value="1"/>
</dbReference>
<dbReference type="Proteomes" id="UP000593567">
    <property type="component" value="Unassembled WGS sequence"/>
</dbReference>
<dbReference type="EMBL" id="VXIV02002106">
    <property type="protein sequence ID" value="KAF6027349.1"/>
    <property type="molecule type" value="Genomic_DNA"/>
</dbReference>
<reference evidence="5" key="1">
    <citation type="submission" date="2020-06" db="EMBL/GenBank/DDBJ databases">
        <title>Draft genome of Bugula neritina, a colonial animal packing powerful symbionts and potential medicines.</title>
        <authorList>
            <person name="Rayko M."/>
        </authorList>
    </citation>
    <scope>NUCLEOTIDE SEQUENCE [LARGE SCALE GENOMIC DNA]</scope>
    <source>
        <strain evidence="5">Kwan_BN1</strain>
    </source>
</reference>
<dbReference type="GO" id="GO:0008270">
    <property type="term" value="F:zinc ion binding"/>
    <property type="evidence" value="ECO:0007669"/>
    <property type="project" value="UniProtKB-KW"/>
</dbReference>
<gene>
    <name evidence="5" type="ORF">EB796_014355</name>
</gene>
<evidence type="ECO:0000256" key="1">
    <source>
        <dbReference type="ARBA" id="ARBA00022723"/>
    </source>
</evidence>
<dbReference type="AlphaFoldDB" id="A0A7J7JLV6"/>
<feature type="domain" description="3CxxC-type" evidence="4">
    <location>
        <begin position="57"/>
        <end position="141"/>
    </location>
</feature>
<protein>
    <submittedName>
        <fullName evidence="5">ZAR1</fullName>
    </submittedName>
</protein>
<comment type="caution">
    <text evidence="5">The sequence shown here is derived from an EMBL/GenBank/DDBJ whole genome shotgun (WGS) entry which is preliminary data.</text>
</comment>
<dbReference type="OrthoDB" id="9885288at2759"/>
<evidence type="ECO:0000256" key="3">
    <source>
        <dbReference type="ARBA" id="ARBA00022833"/>
    </source>
</evidence>
<keyword evidence="3" id="KW-0862">Zinc</keyword>
<proteinExistence type="predicted"/>
<organism evidence="5 6">
    <name type="scientific">Bugula neritina</name>
    <name type="common">Brown bryozoan</name>
    <name type="synonym">Sertularia neritina</name>
    <dbReference type="NCBI Taxonomy" id="10212"/>
    <lineage>
        <taxon>Eukaryota</taxon>
        <taxon>Metazoa</taxon>
        <taxon>Spiralia</taxon>
        <taxon>Lophotrochozoa</taxon>
        <taxon>Bryozoa</taxon>
        <taxon>Gymnolaemata</taxon>
        <taxon>Cheilostomatida</taxon>
        <taxon>Flustrina</taxon>
        <taxon>Buguloidea</taxon>
        <taxon>Bugulidae</taxon>
        <taxon>Bugula</taxon>
    </lineage>
</organism>
<evidence type="ECO:0000313" key="5">
    <source>
        <dbReference type="EMBL" id="KAF6027349.1"/>
    </source>
</evidence>
<keyword evidence="2" id="KW-0863">Zinc-finger</keyword>